<gene>
    <name evidence="9" type="ORF">ACFQQA_01590</name>
</gene>
<feature type="transmembrane region" description="Helical" evidence="7">
    <location>
        <begin position="300"/>
        <end position="321"/>
    </location>
</feature>
<feature type="transmembrane region" description="Helical" evidence="7">
    <location>
        <begin position="45"/>
        <end position="64"/>
    </location>
</feature>
<feature type="transmembrane region" description="Helical" evidence="7">
    <location>
        <begin position="5"/>
        <end position="25"/>
    </location>
</feature>
<organism evidence="9 10">
    <name type="scientific">Marinobacter aromaticivorans</name>
    <dbReference type="NCBI Taxonomy" id="1494078"/>
    <lineage>
        <taxon>Bacteria</taxon>
        <taxon>Pseudomonadati</taxon>
        <taxon>Pseudomonadota</taxon>
        <taxon>Gammaproteobacteria</taxon>
        <taxon>Pseudomonadales</taxon>
        <taxon>Marinobacteraceae</taxon>
        <taxon>Marinobacter</taxon>
    </lineage>
</organism>
<dbReference type="RefSeq" id="WP_157807783.1">
    <property type="nucleotide sequence ID" value="NZ_JBHTBD010000001.1"/>
</dbReference>
<accession>A0ABW2IQD9</accession>
<name>A0ABW2IQD9_9GAMM</name>
<dbReference type="EC" id="1.-.-.-" evidence="9"/>
<comment type="caution">
    <text evidence="9">The sequence shown here is derived from an EMBL/GenBank/DDBJ whole genome shotgun (WGS) entry which is preliminary data.</text>
</comment>
<feature type="transmembrane region" description="Helical" evidence="7">
    <location>
        <begin position="76"/>
        <end position="96"/>
    </location>
</feature>
<sequence length="367" mass="42715">MADHYVAFSIPFFLLFIALESAFFWQKNRTPLRLNDSLTNMSCGIVTLIFELFTKGGLFLIFAFVSNRFGLVEWDVGSAITWILFFFVYDFFYYWGHRLSHTVNFMWSGHLPHHQSEEYNFTVALRQGAFQDTLMFPVFIPMAIMGCPIEVFATVLLLNKFFQFWIHTRAIGRVPVIEGILNTPAAHRVHHAVNTRYIDKNYGGVIMLWDRLFGTWAEECEEEPCVFGVRKPYRSWNPIAAHVDWWARLWEDAVATERWADKLKLWFMPTGWRPADVARSNPWKPYDIARYEKYDPEASLWQKTVSVALFLATLPLISHLLLEQFSLPLWNKVGFAIVILACLYASAYFLNGSKPGTRTERLGEYSP</sequence>
<keyword evidence="6 7" id="KW-0472">Membrane</keyword>
<dbReference type="EMBL" id="JBHTBD010000001">
    <property type="protein sequence ID" value="MFC7293406.1"/>
    <property type="molecule type" value="Genomic_DNA"/>
</dbReference>
<keyword evidence="5" id="KW-0443">Lipid metabolism</keyword>
<evidence type="ECO:0000256" key="4">
    <source>
        <dbReference type="ARBA" id="ARBA00023002"/>
    </source>
</evidence>
<keyword evidence="10" id="KW-1185">Reference proteome</keyword>
<proteinExistence type="predicted"/>
<dbReference type="PANTHER" id="PTHR21624:SF1">
    <property type="entry name" value="ALKYLGLYCEROL MONOOXYGENASE"/>
    <property type="match status" value="1"/>
</dbReference>
<evidence type="ECO:0000256" key="3">
    <source>
        <dbReference type="ARBA" id="ARBA00022989"/>
    </source>
</evidence>
<dbReference type="GO" id="GO:0016491">
    <property type="term" value="F:oxidoreductase activity"/>
    <property type="evidence" value="ECO:0007669"/>
    <property type="project" value="UniProtKB-KW"/>
</dbReference>
<evidence type="ECO:0000256" key="6">
    <source>
        <dbReference type="ARBA" id="ARBA00023136"/>
    </source>
</evidence>
<evidence type="ECO:0000256" key="7">
    <source>
        <dbReference type="SAM" id="Phobius"/>
    </source>
</evidence>
<dbReference type="Pfam" id="PF04116">
    <property type="entry name" value="FA_hydroxylase"/>
    <property type="match status" value="1"/>
</dbReference>
<evidence type="ECO:0000256" key="1">
    <source>
        <dbReference type="ARBA" id="ARBA00004127"/>
    </source>
</evidence>
<evidence type="ECO:0000256" key="2">
    <source>
        <dbReference type="ARBA" id="ARBA00022692"/>
    </source>
</evidence>
<evidence type="ECO:0000313" key="10">
    <source>
        <dbReference type="Proteomes" id="UP001596506"/>
    </source>
</evidence>
<evidence type="ECO:0000259" key="8">
    <source>
        <dbReference type="Pfam" id="PF04116"/>
    </source>
</evidence>
<dbReference type="Proteomes" id="UP001596506">
    <property type="component" value="Unassembled WGS sequence"/>
</dbReference>
<keyword evidence="4 9" id="KW-0560">Oxidoreductase</keyword>
<keyword evidence="2 7" id="KW-0812">Transmembrane</keyword>
<feature type="transmembrane region" description="Helical" evidence="7">
    <location>
        <begin position="333"/>
        <end position="351"/>
    </location>
</feature>
<dbReference type="PANTHER" id="PTHR21624">
    <property type="entry name" value="STEROL DESATURASE-RELATED PROTEIN"/>
    <property type="match status" value="1"/>
</dbReference>
<feature type="domain" description="Fatty acid hydroxylase" evidence="8">
    <location>
        <begin position="82"/>
        <end position="215"/>
    </location>
</feature>
<evidence type="ECO:0000313" key="9">
    <source>
        <dbReference type="EMBL" id="MFC7293406.1"/>
    </source>
</evidence>
<reference evidence="10" key="1">
    <citation type="journal article" date="2019" name="Int. J. Syst. Evol. Microbiol.">
        <title>The Global Catalogue of Microorganisms (GCM) 10K type strain sequencing project: providing services to taxonomists for standard genome sequencing and annotation.</title>
        <authorList>
            <consortium name="The Broad Institute Genomics Platform"/>
            <consortium name="The Broad Institute Genome Sequencing Center for Infectious Disease"/>
            <person name="Wu L."/>
            <person name="Ma J."/>
        </authorList>
    </citation>
    <scope>NUCLEOTIDE SEQUENCE [LARGE SCALE GENOMIC DNA]</scope>
    <source>
        <strain evidence="10">CCUG 60559</strain>
    </source>
</reference>
<dbReference type="InterPro" id="IPR006694">
    <property type="entry name" value="Fatty_acid_hydroxylase"/>
</dbReference>
<dbReference type="InterPro" id="IPR051689">
    <property type="entry name" value="Sterol_desaturase/TMEM195"/>
</dbReference>
<feature type="transmembrane region" description="Helical" evidence="7">
    <location>
        <begin position="134"/>
        <end position="158"/>
    </location>
</feature>
<evidence type="ECO:0000256" key="5">
    <source>
        <dbReference type="ARBA" id="ARBA00023098"/>
    </source>
</evidence>
<protein>
    <submittedName>
        <fullName evidence="9">Sterol desaturase family protein</fullName>
        <ecNumber evidence="9">1.-.-.-</ecNumber>
    </submittedName>
</protein>
<keyword evidence="3 7" id="KW-1133">Transmembrane helix</keyword>
<comment type="subcellular location">
    <subcellularLocation>
        <location evidence="1">Endomembrane system</location>
        <topology evidence="1">Multi-pass membrane protein</topology>
    </subcellularLocation>
</comment>